<organism evidence="1 2">
    <name type="scientific">Hansschlegelia quercus</name>
    <dbReference type="NCBI Taxonomy" id="2528245"/>
    <lineage>
        <taxon>Bacteria</taxon>
        <taxon>Pseudomonadati</taxon>
        <taxon>Pseudomonadota</taxon>
        <taxon>Alphaproteobacteria</taxon>
        <taxon>Hyphomicrobiales</taxon>
        <taxon>Methylopilaceae</taxon>
        <taxon>Hansschlegelia</taxon>
    </lineage>
</organism>
<dbReference type="EMBL" id="SIUB01000007">
    <property type="protein sequence ID" value="TBN48672.1"/>
    <property type="molecule type" value="Genomic_DNA"/>
</dbReference>
<dbReference type="InterPro" id="IPR019056">
    <property type="entry name" value="Phage_TAC_6"/>
</dbReference>
<dbReference type="RefSeq" id="WP_131004156.1">
    <property type="nucleotide sequence ID" value="NZ_JBHSZR010000009.1"/>
</dbReference>
<comment type="caution">
    <text evidence="1">The sequence shown here is derived from an EMBL/GenBank/DDBJ whole genome shotgun (WGS) entry which is preliminary data.</text>
</comment>
<accession>A0A4Q9GF44</accession>
<dbReference type="Proteomes" id="UP000291613">
    <property type="component" value="Unassembled WGS sequence"/>
</dbReference>
<reference evidence="1 2" key="1">
    <citation type="submission" date="2019-02" db="EMBL/GenBank/DDBJ databases">
        <title>Hansschlegelia quercus sp. nov., a novel methylotrophic bacterium from buds of oak (Quercus robur L.).</title>
        <authorList>
            <person name="Agafonova N.V."/>
            <person name="Kaparullina E.N."/>
            <person name="Grouzdev D.S."/>
            <person name="Doronina N.V."/>
        </authorList>
    </citation>
    <scope>NUCLEOTIDE SEQUENCE [LARGE SCALE GENOMIC DNA]</scope>
    <source>
        <strain evidence="1 2">Dub</strain>
    </source>
</reference>
<protein>
    <submittedName>
        <fullName evidence="1">Phage tail assembly chaperone</fullName>
    </submittedName>
</protein>
<dbReference type="Pfam" id="PF09550">
    <property type="entry name" value="Phage_TAC_6"/>
    <property type="match status" value="1"/>
</dbReference>
<dbReference type="InterPro" id="IPR011739">
    <property type="entry name" value="GTA_rcc01693"/>
</dbReference>
<proteinExistence type="predicted"/>
<dbReference type="AlphaFoldDB" id="A0A4Q9GF44"/>
<evidence type="ECO:0000313" key="1">
    <source>
        <dbReference type="EMBL" id="TBN48672.1"/>
    </source>
</evidence>
<keyword evidence="2" id="KW-1185">Reference proteome</keyword>
<gene>
    <name evidence="1" type="ORF">EYR15_13885</name>
</gene>
<dbReference type="NCBIfam" id="TIGR02216">
    <property type="entry name" value="phage_TIGR02216"/>
    <property type="match status" value="1"/>
</dbReference>
<name>A0A4Q9GF44_9HYPH</name>
<dbReference type="OrthoDB" id="7582980at2"/>
<evidence type="ECO:0000313" key="2">
    <source>
        <dbReference type="Proteomes" id="UP000291613"/>
    </source>
</evidence>
<sequence>MGRGGGGGPQNPFPWDALTAFGLGVLKLAPDAFWRATPREMAAALDGVRGRSPAGAPLRKTELERLMARFPD</sequence>